<dbReference type="AlphaFoldDB" id="A0A1G2ESQ8"/>
<sequence length="180" mass="20822">MNTQRIIEDAFFITPKDIFQNLKYGKSGDFGTKNRPEISFWLDDPADIFSITLGVDGHEPQTIKLEKVFITFGERAYFVCSCGLRVNKLYLPVNGDSFACRKCHKLQYFLTTFNKNSAAGRQFYKMNRIQKLVATRERMSRVLYNGEYTKRFSRFLQLCNKAGLNEVVDKAQGLMELIRG</sequence>
<protein>
    <submittedName>
        <fullName evidence="1">Uncharacterized protein</fullName>
    </submittedName>
</protein>
<reference evidence="1 2" key="1">
    <citation type="journal article" date="2016" name="Nat. Commun.">
        <title>Thousands of microbial genomes shed light on interconnected biogeochemical processes in an aquifer system.</title>
        <authorList>
            <person name="Anantharaman K."/>
            <person name="Brown C.T."/>
            <person name="Hug L.A."/>
            <person name="Sharon I."/>
            <person name="Castelle C.J."/>
            <person name="Probst A.J."/>
            <person name="Thomas B.C."/>
            <person name="Singh A."/>
            <person name="Wilkins M.J."/>
            <person name="Karaoz U."/>
            <person name="Brodie E.L."/>
            <person name="Williams K.H."/>
            <person name="Hubbard S.S."/>
            <person name="Banfield J.F."/>
        </authorList>
    </citation>
    <scope>NUCLEOTIDE SEQUENCE [LARGE SCALE GENOMIC DNA]</scope>
</reference>
<dbReference type="Proteomes" id="UP000176326">
    <property type="component" value="Unassembled WGS sequence"/>
</dbReference>
<name>A0A1G2ESQ8_9BACT</name>
<organism evidence="1 2">
    <name type="scientific">Candidatus Nealsonbacteria bacterium RIFOXYC1_FULL_40_7</name>
    <dbReference type="NCBI Taxonomy" id="1801678"/>
    <lineage>
        <taxon>Bacteria</taxon>
        <taxon>Candidatus Nealsoniibacteriota</taxon>
    </lineage>
</organism>
<dbReference type="EMBL" id="MHMN01000016">
    <property type="protein sequence ID" value="OGZ28562.1"/>
    <property type="molecule type" value="Genomic_DNA"/>
</dbReference>
<comment type="caution">
    <text evidence="1">The sequence shown here is derived from an EMBL/GenBank/DDBJ whole genome shotgun (WGS) entry which is preliminary data.</text>
</comment>
<evidence type="ECO:0000313" key="1">
    <source>
        <dbReference type="EMBL" id="OGZ28562.1"/>
    </source>
</evidence>
<proteinExistence type="predicted"/>
<gene>
    <name evidence="1" type="ORF">A2427_02350</name>
</gene>
<accession>A0A1G2ESQ8</accession>
<evidence type="ECO:0000313" key="2">
    <source>
        <dbReference type="Proteomes" id="UP000176326"/>
    </source>
</evidence>